<reference evidence="3 4" key="1">
    <citation type="submission" date="2011-02" db="EMBL/GenBank/DDBJ databases">
        <authorList>
            <person name="Muzny D."/>
            <person name="Qin X."/>
            <person name="Deng J."/>
            <person name="Jiang H."/>
            <person name="Liu Y."/>
            <person name="Qu J."/>
            <person name="Song X.-Z."/>
            <person name="Zhang L."/>
            <person name="Thornton R."/>
            <person name="Coyle M."/>
            <person name="Francisco L."/>
            <person name="Jackson L."/>
            <person name="Javaid M."/>
            <person name="Korchina V."/>
            <person name="Kovar C."/>
            <person name="Mata R."/>
            <person name="Mathew T."/>
            <person name="Ngo R."/>
            <person name="Nguyen L."/>
            <person name="Nguyen N."/>
            <person name="Okwuonu G."/>
            <person name="Ongeri F."/>
            <person name="Pham C."/>
            <person name="Simmons D."/>
            <person name="Wilczek-Boney K."/>
            <person name="Hale W."/>
            <person name="Jakkamsetti A."/>
            <person name="Pham P."/>
            <person name="Ruth R."/>
            <person name="San Lucas F."/>
            <person name="Warren J."/>
            <person name="Zhang J."/>
            <person name="Zhao Z."/>
            <person name="Zhou C."/>
            <person name="Zhu D."/>
            <person name="Lee S."/>
            <person name="Bess C."/>
            <person name="Blankenburg K."/>
            <person name="Forbes L."/>
            <person name="Fu Q."/>
            <person name="Gubbala S."/>
            <person name="Hirani K."/>
            <person name="Jayaseelan J.C."/>
            <person name="Lara F."/>
            <person name="Munidasa M."/>
            <person name="Palculict T."/>
            <person name="Patil S."/>
            <person name="Pu L.-L."/>
            <person name="Saada N."/>
            <person name="Tang L."/>
            <person name="Weissenberger G."/>
            <person name="Zhu Y."/>
            <person name="Hemphill L."/>
            <person name="Shang Y."/>
            <person name="Youmans B."/>
            <person name="Ayvaz T."/>
            <person name="Ross M."/>
            <person name="Santibanez J."/>
            <person name="Aqrawi P."/>
            <person name="Gross S."/>
            <person name="Joshi V."/>
            <person name="Fowler G."/>
            <person name="Nazareth L."/>
            <person name="Reid J."/>
            <person name="Worley K."/>
            <person name="Petrosino J."/>
            <person name="Highlander S."/>
            <person name="Gibbs R."/>
        </authorList>
    </citation>
    <scope>NUCLEOTIDE SEQUENCE [LARGE SCALE GENOMIC DNA]</scope>
    <source>
        <strain evidence="3 4">ATCC BAA-1200</strain>
    </source>
</reference>
<feature type="compositionally biased region" description="Basic and acidic residues" evidence="1">
    <location>
        <begin position="27"/>
        <end position="41"/>
    </location>
</feature>
<accession>F2BB08</accession>
<name>F2BB08_9NEIS</name>
<keyword evidence="2" id="KW-0732">Signal</keyword>
<feature type="region of interest" description="Disordered" evidence="1">
    <location>
        <begin position="23"/>
        <end position="64"/>
    </location>
</feature>
<protein>
    <submittedName>
        <fullName evidence="3">Relaxase/mobilization nuclease domain protein</fullName>
    </submittedName>
</protein>
<dbReference type="RefSeq" id="WP_007341922.1">
    <property type="nucleotide sequence ID" value="NZ_GL878494.1"/>
</dbReference>
<organism evidence="3 4">
    <name type="scientific">Neisseria bacilliformis ATCC BAA-1200</name>
    <dbReference type="NCBI Taxonomy" id="888742"/>
    <lineage>
        <taxon>Bacteria</taxon>
        <taxon>Pseudomonadati</taxon>
        <taxon>Pseudomonadota</taxon>
        <taxon>Betaproteobacteria</taxon>
        <taxon>Neisseriales</taxon>
        <taxon>Neisseriaceae</taxon>
        <taxon>Neisseria</taxon>
    </lineage>
</organism>
<dbReference type="EMBL" id="AFAY01000019">
    <property type="protein sequence ID" value="EGF11362.1"/>
    <property type="molecule type" value="Genomic_DNA"/>
</dbReference>
<evidence type="ECO:0000256" key="2">
    <source>
        <dbReference type="SAM" id="SignalP"/>
    </source>
</evidence>
<dbReference type="HOGENOM" id="CLU_2863114_0_0_4"/>
<evidence type="ECO:0000313" key="4">
    <source>
        <dbReference type="Proteomes" id="UP000004105"/>
    </source>
</evidence>
<gene>
    <name evidence="3" type="ORF">HMPREF9123_0912</name>
</gene>
<dbReference type="Proteomes" id="UP000004105">
    <property type="component" value="Unassembled WGS sequence"/>
</dbReference>
<proteinExistence type="predicted"/>
<sequence>MKQKSLAALIAAAAFALAAPAALAAPHGDRPDEDRPHAAKDHRPHAQKKRAPRKLPQKPRRHHR</sequence>
<evidence type="ECO:0000313" key="3">
    <source>
        <dbReference type="EMBL" id="EGF11362.1"/>
    </source>
</evidence>
<dbReference type="AlphaFoldDB" id="F2BB08"/>
<keyword evidence="4" id="KW-1185">Reference proteome</keyword>
<feature type="signal peptide" evidence="2">
    <location>
        <begin position="1"/>
        <end position="24"/>
    </location>
</feature>
<feature type="compositionally biased region" description="Basic residues" evidence="1">
    <location>
        <begin position="42"/>
        <end position="64"/>
    </location>
</feature>
<feature type="chain" id="PRO_5003274116" evidence="2">
    <location>
        <begin position="25"/>
        <end position="64"/>
    </location>
</feature>
<comment type="caution">
    <text evidence="3">The sequence shown here is derived from an EMBL/GenBank/DDBJ whole genome shotgun (WGS) entry which is preliminary data.</text>
</comment>
<evidence type="ECO:0000256" key="1">
    <source>
        <dbReference type="SAM" id="MobiDB-lite"/>
    </source>
</evidence>